<organism evidence="1">
    <name type="scientific">bioreactor metagenome</name>
    <dbReference type="NCBI Taxonomy" id="1076179"/>
    <lineage>
        <taxon>unclassified sequences</taxon>
        <taxon>metagenomes</taxon>
        <taxon>ecological metagenomes</taxon>
    </lineage>
</organism>
<gene>
    <name evidence="1" type="ORF">SDC9_68052</name>
</gene>
<dbReference type="Pfam" id="PF10926">
    <property type="entry name" value="DUF2800"/>
    <property type="match status" value="1"/>
</dbReference>
<dbReference type="InterPro" id="IPR021229">
    <property type="entry name" value="DUF2800"/>
</dbReference>
<evidence type="ECO:0000313" key="1">
    <source>
        <dbReference type="EMBL" id="MPM21608.1"/>
    </source>
</evidence>
<reference evidence="1" key="1">
    <citation type="submission" date="2019-08" db="EMBL/GenBank/DDBJ databases">
        <authorList>
            <person name="Kucharzyk K."/>
            <person name="Murdoch R.W."/>
            <person name="Higgins S."/>
            <person name="Loffler F."/>
        </authorList>
    </citation>
    <scope>NUCLEOTIDE SEQUENCE</scope>
</reference>
<protein>
    <recommendedName>
        <fullName evidence="2">PD-(D/E)XK endonuclease-like domain-containing protein</fullName>
    </recommendedName>
</protein>
<dbReference type="Gene3D" id="3.90.320.10">
    <property type="match status" value="1"/>
</dbReference>
<name>A0A644Y0Q1_9ZZZZ</name>
<sequence length="377" mass="41740">MSDGAKHSLLSPSSSHRWIECAPSARLTENYPDARSGYADEGTQAHAVAEAKLRYRLGQPNAPPRCDDVEIDEHTDDYVAFVMEQLDGLSDPKVFVEQRVDCSNWVPECSGTCDGLILSDGILHVIDLKYGRGVKVDAEENDQLRIYALGALEMFGFLYPIHTIRMSIFQPRLANCCTWEVSRGEIEKWATLVLKPAADLAWCGKGDYKAGSHCQFCKAKAECRERANANMAIAAYDFTEPALLKNDEIALILSKIDELVAWASDVKDFALAEALKGVRFDGWKVVEGRSNRKYADEAAVTEAVKRIGLDPYEHKILGVTAMAALLGKKRFDETIGGFVEKPQGKPVLVPVTDKRMEINTTMAADDFADPIENEEDS</sequence>
<evidence type="ECO:0008006" key="2">
    <source>
        <dbReference type="Google" id="ProtNLM"/>
    </source>
</evidence>
<dbReference type="AlphaFoldDB" id="A0A644Y0Q1"/>
<accession>A0A644Y0Q1</accession>
<dbReference type="EMBL" id="VSSQ01003625">
    <property type="protein sequence ID" value="MPM21608.1"/>
    <property type="molecule type" value="Genomic_DNA"/>
</dbReference>
<comment type="caution">
    <text evidence="1">The sequence shown here is derived from an EMBL/GenBank/DDBJ whole genome shotgun (WGS) entry which is preliminary data.</text>
</comment>
<dbReference type="InterPro" id="IPR011604">
    <property type="entry name" value="PDDEXK-like_dom_sf"/>
</dbReference>
<proteinExistence type="predicted"/>